<keyword evidence="2" id="KW-0812">Transmembrane</keyword>
<comment type="caution">
    <text evidence="3">The sequence shown here is derived from an EMBL/GenBank/DDBJ whole genome shotgun (WGS) entry which is preliminary data.</text>
</comment>
<dbReference type="AlphaFoldDB" id="A0A8J6B688"/>
<organism evidence="3 4">
    <name type="scientific">Carpediemonas membranifera</name>
    <dbReference type="NCBI Taxonomy" id="201153"/>
    <lineage>
        <taxon>Eukaryota</taxon>
        <taxon>Metamonada</taxon>
        <taxon>Carpediemonas-like organisms</taxon>
        <taxon>Carpediemonas</taxon>
    </lineage>
</organism>
<proteinExistence type="predicted"/>
<dbReference type="Proteomes" id="UP000717585">
    <property type="component" value="Unassembled WGS sequence"/>
</dbReference>
<evidence type="ECO:0000256" key="1">
    <source>
        <dbReference type="SAM" id="MobiDB-lite"/>
    </source>
</evidence>
<gene>
    <name evidence="3" type="ORF">J8273_4826</name>
</gene>
<evidence type="ECO:0000313" key="3">
    <source>
        <dbReference type="EMBL" id="KAG9393707.1"/>
    </source>
</evidence>
<name>A0A8J6B688_9EUKA</name>
<keyword evidence="4" id="KW-1185">Reference proteome</keyword>
<protein>
    <submittedName>
        <fullName evidence="3">Uncharacterized protein</fullName>
    </submittedName>
</protein>
<feature type="transmembrane region" description="Helical" evidence="2">
    <location>
        <begin position="61"/>
        <end position="81"/>
    </location>
</feature>
<reference evidence="3" key="1">
    <citation type="submission" date="2021-05" db="EMBL/GenBank/DDBJ databases">
        <title>A free-living protist that lacks canonical eukaryotic 1 DNA replication and segregation systems.</title>
        <authorList>
            <person name="Salas-Leiva D.E."/>
            <person name="Tromer E.C."/>
            <person name="Curtis B.A."/>
            <person name="Jerlstrom-Hultqvist J."/>
            <person name="Kolisko M."/>
            <person name="Yi Z."/>
            <person name="Salas-Leiva J.S."/>
            <person name="Gallot-Lavallee L."/>
            <person name="Kops G.J.P.L."/>
            <person name="Archibald J.M."/>
            <person name="Simpson A.G.B."/>
            <person name="Roger A.J."/>
        </authorList>
    </citation>
    <scope>NUCLEOTIDE SEQUENCE</scope>
    <source>
        <strain evidence="3">BICM</strain>
    </source>
</reference>
<keyword evidence="2" id="KW-1133">Transmembrane helix</keyword>
<feature type="region of interest" description="Disordered" evidence="1">
    <location>
        <begin position="1"/>
        <end position="29"/>
    </location>
</feature>
<feature type="compositionally biased region" description="Polar residues" evidence="1">
    <location>
        <begin position="1"/>
        <end position="24"/>
    </location>
</feature>
<keyword evidence="2" id="KW-0472">Membrane</keyword>
<accession>A0A8J6B688</accession>
<sequence length="95" mass="11186">MVVVNRKNTPVNKPSEVETSNTRDVPNARTPFVPMKSMKKKLLTMSIRFDYYGMFTYEKRIYGSLFIFLVLLFVCYVFLLIRRPIVSLIDHFGSR</sequence>
<dbReference type="EMBL" id="JAHDYR010000021">
    <property type="protein sequence ID" value="KAG9393707.1"/>
    <property type="molecule type" value="Genomic_DNA"/>
</dbReference>
<evidence type="ECO:0000256" key="2">
    <source>
        <dbReference type="SAM" id="Phobius"/>
    </source>
</evidence>
<evidence type="ECO:0000313" key="4">
    <source>
        <dbReference type="Proteomes" id="UP000717585"/>
    </source>
</evidence>